<dbReference type="AlphaFoldDB" id="A0A1G5F1R0"/>
<evidence type="ECO:0000259" key="1">
    <source>
        <dbReference type="SMART" id="SM00471"/>
    </source>
</evidence>
<dbReference type="EMBL" id="FMUR01000013">
    <property type="protein sequence ID" value="SCY33189.1"/>
    <property type="molecule type" value="Genomic_DNA"/>
</dbReference>
<dbReference type="SUPFAM" id="SSF109604">
    <property type="entry name" value="HD-domain/PDEase-like"/>
    <property type="match status" value="1"/>
</dbReference>
<sequence length="373" mass="42024">MLFIKCDELRPGMRLARPIYSRKGALLYDRAHVLKDEQSIDNIRNFGLIGVFILEPAEPVPPMTQDDIEFERFQTVMYHDIMEELARIVKTHKQEKFPNICAQIIKNYGNLKKKITFQQGLRSTEDYIYKHSLNVGIISAMIAHALNASLSEQNEAVMAGVIHDIGKLTLSAELQSKLKCTPEEISTIDAHEIAGYPIIDDAFSALPNVKRACNQARKVLLDYRKGNETDISKTLLSARILIVAGIFDKETAARVDDAPISEVLVIRRMMQRSDVFDPKVVQALVDSINILVPGVSVELNTGEKALVIKTNDIDFLRPTVLSFKDNSIIDLSNRRAYGDIEIIDIMKTMDNRYMMDLSKVKGLGIAVEEPEYV</sequence>
<proteinExistence type="predicted"/>
<dbReference type="Gene3D" id="1.10.3210.10">
    <property type="entry name" value="Hypothetical protein af1432"/>
    <property type="match status" value="1"/>
</dbReference>
<gene>
    <name evidence="2" type="ORF">SAMN02910451_02199</name>
</gene>
<dbReference type="STRING" id="185008.bhn_I1825"/>
<organism evidence="2 3">
    <name type="scientific">Butyrivibrio hungatei</name>
    <dbReference type="NCBI Taxonomy" id="185008"/>
    <lineage>
        <taxon>Bacteria</taxon>
        <taxon>Bacillati</taxon>
        <taxon>Bacillota</taxon>
        <taxon>Clostridia</taxon>
        <taxon>Lachnospirales</taxon>
        <taxon>Lachnospiraceae</taxon>
        <taxon>Butyrivibrio</taxon>
    </lineage>
</organism>
<dbReference type="CDD" id="cd00077">
    <property type="entry name" value="HDc"/>
    <property type="match status" value="1"/>
</dbReference>
<evidence type="ECO:0000313" key="3">
    <source>
        <dbReference type="Proteomes" id="UP000183047"/>
    </source>
</evidence>
<evidence type="ECO:0000313" key="2">
    <source>
        <dbReference type="EMBL" id="SCY33189.1"/>
    </source>
</evidence>
<dbReference type="Proteomes" id="UP000183047">
    <property type="component" value="Unassembled WGS sequence"/>
</dbReference>
<dbReference type="Pfam" id="PF01966">
    <property type="entry name" value="HD"/>
    <property type="match status" value="1"/>
</dbReference>
<protein>
    <submittedName>
        <fullName evidence="2">HD-GYP domain, c-di-GMP phosphodiesterase class II (Or its inactivated variant)</fullName>
    </submittedName>
</protein>
<dbReference type="RefSeq" id="WP_074462715.1">
    <property type="nucleotide sequence ID" value="NZ_FMUR01000013.1"/>
</dbReference>
<dbReference type="PANTHER" id="PTHR43155:SF2">
    <property type="entry name" value="CYCLIC DI-GMP PHOSPHODIESTERASE PA4108"/>
    <property type="match status" value="1"/>
</dbReference>
<reference evidence="3" key="1">
    <citation type="submission" date="2016-10" db="EMBL/GenBank/DDBJ databases">
        <authorList>
            <person name="Varghese N."/>
            <person name="Submissions S."/>
        </authorList>
    </citation>
    <scope>NUCLEOTIDE SEQUENCE [LARGE SCALE GENOMIC DNA]</scope>
    <source>
        <strain evidence="3">XBD2006</strain>
    </source>
</reference>
<dbReference type="SMART" id="SM00471">
    <property type="entry name" value="HDc"/>
    <property type="match status" value="1"/>
</dbReference>
<name>A0A1G5F1R0_9FIRM</name>
<dbReference type="InterPro" id="IPR006674">
    <property type="entry name" value="HD_domain"/>
</dbReference>
<accession>A0A1G5F1R0</accession>
<dbReference type="PANTHER" id="PTHR43155">
    <property type="entry name" value="CYCLIC DI-GMP PHOSPHODIESTERASE PA4108-RELATED"/>
    <property type="match status" value="1"/>
</dbReference>
<feature type="domain" description="HD/PDEase" evidence="1">
    <location>
        <begin position="124"/>
        <end position="288"/>
    </location>
</feature>
<keyword evidence="3" id="KW-1185">Reference proteome</keyword>
<dbReference type="InterPro" id="IPR003607">
    <property type="entry name" value="HD/PDEase_dom"/>
</dbReference>